<comment type="caution">
    <text evidence="4">The sequence shown here is derived from an EMBL/GenBank/DDBJ whole genome shotgun (WGS) entry which is preliminary data.</text>
</comment>
<protein>
    <submittedName>
        <fullName evidence="4">Iron complex transport system substrate-binding protein</fullName>
    </submittedName>
</protein>
<dbReference type="PANTHER" id="PTHR30535">
    <property type="entry name" value="VITAMIN B12-BINDING PROTEIN"/>
    <property type="match status" value="1"/>
</dbReference>
<gene>
    <name evidence="4" type="ORF">JOE21_002078</name>
</gene>
<evidence type="ECO:0000313" key="5">
    <source>
        <dbReference type="Proteomes" id="UP001185012"/>
    </source>
</evidence>
<evidence type="ECO:0000313" key="4">
    <source>
        <dbReference type="EMBL" id="MDR6226072.1"/>
    </source>
</evidence>
<dbReference type="PROSITE" id="PS51257">
    <property type="entry name" value="PROKAR_LIPOPROTEIN"/>
    <property type="match status" value="1"/>
</dbReference>
<dbReference type="InterPro" id="IPR002491">
    <property type="entry name" value="ABC_transptr_periplasmic_BD"/>
</dbReference>
<feature type="signal peptide" evidence="2">
    <location>
        <begin position="1"/>
        <end position="24"/>
    </location>
</feature>
<evidence type="ECO:0000259" key="3">
    <source>
        <dbReference type="PROSITE" id="PS50983"/>
    </source>
</evidence>
<keyword evidence="2" id="KW-0732">Signal</keyword>
<evidence type="ECO:0000256" key="1">
    <source>
        <dbReference type="ARBA" id="ARBA00008814"/>
    </source>
</evidence>
<dbReference type="EMBL" id="JAVDQG010000004">
    <property type="protein sequence ID" value="MDR6226072.1"/>
    <property type="molecule type" value="Genomic_DNA"/>
</dbReference>
<dbReference type="SUPFAM" id="SSF53807">
    <property type="entry name" value="Helical backbone' metal receptor"/>
    <property type="match status" value="1"/>
</dbReference>
<dbReference type="Gene3D" id="3.40.50.1980">
    <property type="entry name" value="Nitrogenase molybdenum iron protein domain"/>
    <property type="match status" value="2"/>
</dbReference>
<dbReference type="PROSITE" id="PS50983">
    <property type="entry name" value="FE_B12_PBP"/>
    <property type="match status" value="1"/>
</dbReference>
<accession>A0ABU1INF3</accession>
<name>A0ABU1INF3_9BACL</name>
<feature type="domain" description="Fe/B12 periplasmic-binding" evidence="3">
    <location>
        <begin position="57"/>
        <end position="313"/>
    </location>
</feature>
<comment type="similarity">
    <text evidence="1">Belongs to the bacterial solute-binding protein 8 family.</text>
</comment>
<dbReference type="PANTHER" id="PTHR30535:SF34">
    <property type="entry name" value="MOLYBDATE-BINDING PROTEIN MOLA"/>
    <property type="match status" value="1"/>
</dbReference>
<reference evidence="4 5" key="1">
    <citation type="submission" date="2023-07" db="EMBL/GenBank/DDBJ databases">
        <title>Genomic Encyclopedia of Type Strains, Phase IV (KMG-IV): sequencing the most valuable type-strain genomes for metagenomic binning, comparative biology and taxonomic classification.</title>
        <authorList>
            <person name="Goeker M."/>
        </authorList>
    </citation>
    <scope>NUCLEOTIDE SEQUENCE [LARGE SCALE GENOMIC DNA]</scope>
    <source>
        <strain evidence="4 5">DSM 45903</strain>
    </source>
</reference>
<dbReference type="RefSeq" id="WP_309865478.1">
    <property type="nucleotide sequence ID" value="NZ_JAVDQG010000004.1"/>
</dbReference>
<organism evidence="4 5">
    <name type="scientific">Desmospora profundinema</name>
    <dbReference type="NCBI Taxonomy" id="1571184"/>
    <lineage>
        <taxon>Bacteria</taxon>
        <taxon>Bacillati</taxon>
        <taxon>Bacillota</taxon>
        <taxon>Bacilli</taxon>
        <taxon>Bacillales</taxon>
        <taxon>Thermoactinomycetaceae</taxon>
        <taxon>Desmospora</taxon>
    </lineage>
</organism>
<dbReference type="InterPro" id="IPR050902">
    <property type="entry name" value="ABC_Transporter_SBP"/>
</dbReference>
<evidence type="ECO:0000256" key="2">
    <source>
        <dbReference type="SAM" id="SignalP"/>
    </source>
</evidence>
<keyword evidence="5" id="KW-1185">Reference proteome</keyword>
<proteinExistence type="inferred from homology"/>
<feature type="chain" id="PRO_5045097418" evidence="2">
    <location>
        <begin position="25"/>
        <end position="317"/>
    </location>
</feature>
<dbReference type="Proteomes" id="UP001185012">
    <property type="component" value="Unassembled WGS sequence"/>
</dbReference>
<sequence>MKRWWMWGLSLLFPIMMVTGCGSASEAEREEGKGREEALAIEDFSGETLTFDAPPKRIVTLTTGDTEMIYALGGEVVGRPATNGPVVPTEAEAAEEVGHAHEVNLEKLASLDPDVVVGHARLNQKDRQAIEEMGIPVLMTQADSLKDLQRSAEMFGELLGKTGEAEKLVADLGKLEERSEDNGVKALLVYGAPGAYLAALPSSLNGEILRLAGGDNLAEDDPELKEYPQYAQLDMERVVKADPEVIYLITHGDPEKVKAGFKQEMKKNPAWNRLSAVKDDNVVILPPHLFGSNPGPRLQDAVEWMKKSLDEVKKSRG</sequence>
<dbReference type="Pfam" id="PF01497">
    <property type="entry name" value="Peripla_BP_2"/>
    <property type="match status" value="1"/>
</dbReference>